<keyword evidence="11" id="KW-1185">Reference proteome</keyword>
<dbReference type="InterPro" id="IPR013546">
    <property type="entry name" value="PII_UdlTrfase/GS_AdlTrfase"/>
</dbReference>
<evidence type="ECO:0000259" key="8">
    <source>
        <dbReference type="Pfam" id="PF03710"/>
    </source>
</evidence>
<dbReference type="PANTHER" id="PTHR30621:SF0">
    <property type="entry name" value="BIFUNCTIONAL GLUTAMINE SYNTHETASE ADENYLYLTRANSFERASE_ADENYLYL-REMOVING ENZYME"/>
    <property type="match status" value="1"/>
</dbReference>
<keyword evidence="2 7" id="KW-0548">Nucleotidyltransferase</keyword>
<dbReference type="SUPFAM" id="SSF81593">
    <property type="entry name" value="Nucleotidyltransferase substrate binding subunit/domain"/>
    <property type="match status" value="2"/>
</dbReference>
<keyword evidence="5 7" id="KW-0460">Magnesium</keyword>
<accession>A0ABY0TB81</accession>
<dbReference type="EC" id="2.7.7.89" evidence="7"/>
<gene>
    <name evidence="7" type="primary">glnE</name>
    <name evidence="10" type="ORF">SAMN05216402_1359</name>
</gene>
<comment type="caution">
    <text evidence="10">The sequence shown here is derived from an EMBL/GenBank/DDBJ whole genome shotgun (WGS) entry which is preliminary data.</text>
</comment>
<keyword evidence="4 7" id="KW-0067">ATP-binding</keyword>
<evidence type="ECO:0000256" key="5">
    <source>
        <dbReference type="ARBA" id="ARBA00022842"/>
    </source>
</evidence>
<evidence type="ECO:0000313" key="11">
    <source>
        <dbReference type="Proteomes" id="UP000183471"/>
    </source>
</evidence>
<dbReference type="GO" id="GO:0016779">
    <property type="term" value="F:nucleotidyltransferase activity"/>
    <property type="evidence" value="ECO:0007669"/>
    <property type="project" value="UniProtKB-KW"/>
</dbReference>
<dbReference type="InterPro" id="IPR023057">
    <property type="entry name" value="GlnE"/>
</dbReference>
<dbReference type="InterPro" id="IPR005190">
    <property type="entry name" value="GlnE_rpt_dom"/>
</dbReference>
<dbReference type="PANTHER" id="PTHR30621">
    <property type="entry name" value="GLUTAMINE SYNTHETASE ADENYLYLTRANSFERASE"/>
    <property type="match status" value="1"/>
</dbReference>
<evidence type="ECO:0000313" key="10">
    <source>
        <dbReference type="EMBL" id="SDQ56833.1"/>
    </source>
</evidence>
<dbReference type="EMBL" id="FNKY01000001">
    <property type="protein sequence ID" value="SDQ56833.1"/>
    <property type="molecule type" value="Genomic_DNA"/>
</dbReference>
<evidence type="ECO:0000256" key="4">
    <source>
        <dbReference type="ARBA" id="ARBA00022840"/>
    </source>
</evidence>
<keyword evidence="3 7" id="KW-0547">Nucleotide-binding</keyword>
<feature type="region of interest" description="Adenylyl removase" evidence="7">
    <location>
        <begin position="1"/>
        <end position="421"/>
    </location>
</feature>
<dbReference type="Pfam" id="PF08335">
    <property type="entry name" value="GlnD_UR_UTase"/>
    <property type="match status" value="2"/>
</dbReference>
<keyword evidence="6 7" id="KW-0511">Multifunctional enzyme</keyword>
<feature type="domain" description="Glutamate-ammonia ligase adenylyltransferase repeated" evidence="8">
    <location>
        <begin position="534"/>
        <end position="772"/>
    </location>
</feature>
<comment type="cofactor">
    <cofactor evidence="7">
        <name>Mg(2+)</name>
        <dbReference type="ChEBI" id="CHEBI:18420"/>
    </cofactor>
</comment>
<dbReference type="Gene3D" id="3.30.460.10">
    <property type="entry name" value="Beta Polymerase, domain 2"/>
    <property type="match status" value="2"/>
</dbReference>
<evidence type="ECO:0000259" key="9">
    <source>
        <dbReference type="Pfam" id="PF08335"/>
    </source>
</evidence>
<comment type="similarity">
    <text evidence="7">Belongs to the GlnE family.</text>
</comment>
<proteinExistence type="inferred from homology"/>
<comment type="catalytic activity">
    <reaction evidence="7">
        <text>[glutamine synthetase]-L-tyrosine + ATP = [glutamine synthetase]-O(4)-(5'-adenylyl)-L-tyrosine + diphosphate</text>
        <dbReference type="Rhea" id="RHEA:18589"/>
        <dbReference type="Rhea" id="RHEA-COMP:10660"/>
        <dbReference type="Rhea" id="RHEA-COMP:10661"/>
        <dbReference type="ChEBI" id="CHEBI:30616"/>
        <dbReference type="ChEBI" id="CHEBI:33019"/>
        <dbReference type="ChEBI" id="CHEBI:46858"/>
        <dbReference type="ChEBI" id="CHEBI:83624"/>
        <dbReference type="EC" id="2.7.7.42"/>
    </reaction>
</comment>
<evidence type="ECO:0000256" key="6">
    <source>
        <dbReference type="ARBA" id="ARBA00023268"/>
    </source>
</evidence>
<evidence type="ECO:0000256" key="1">
    <source>
        <dbReference type="ARBA" id="ARBA00022679"/>
    </source>
</evidence>
<dbReference type="Gene3D" id="1.20.120.1510">
    <property type="match status" value="1"/>
</dbReference>
<dbReference type="Gene3D" id="1.20.120.330">
    <property type="entry name" value="Nucleotidyltransferases domain 2"/>
    <property type="match status" value="2"/>
</dbReference>
<dbReference type="SUPFAM" id="SSF81301">
    <property type="entry name" value="Nucleotidyltransferase"/>
    <property type="match status" value="2"/>
</dbReference>
<feature type="region of interest" description="Adenylyl transferase" evidence="7">
    <location>
        <begin position="430"/>
        <end position="930"/>
    </location>
</feature>
<protein>
    <recommendedName>
        <fullName evidence="7">Bifunctional glutamine synthetase adenylyltransferase/adenylyl-removing enzyme</fullName>
    </recommendedName>
    <alternativeName>
        <fullName evidence="7">ATP:glutamine synthetase adenylyltransferase</fullName>
    </alternativeName>
    <alternativeName>
        <fullName evidence="7">ATase</fullName>
    </alternativeName>
    <domain>
        <recommendedName>
            <fullName evidence="7">Glutamine synthetase adenylyl-L-tyrosine phosphorylase</fullName>
            <ecNumber evidence="7">2.7.7.89</ecNumber>
        </recommendedName>
        <alternativeName>
            <fullName evidence="7">Adenylyl removase</fullName>
            <shortName evidence="7">AR</shortName>
            <shortName evidence="7">AT-N</shortName>
        </alternativeName>
    </domain>
    <domain>
        <recommendedName>
            <fullName evidence="7">Glutamine synthetase adenylyl transferase</fullName>
            <ecNumber evidence="7">2.7.7.42</ecNumber>
        </recommendedName>
        <alternativeName>
            <fullName evidence="7">Adenylyl transferase</fullName>
            <shortName evidence="7">AT</shortName>
            <shortName evidence="7">AT-C</shortName>
        </alternativeName>
    </domain>
</protein>
<feature type="domain" description="Glutamate-ammonia ligase adenylyltransferase repeated" evidence="8">
    <location>
        <begin position="12"/>
        <end position="247"/>
    </location>
</feature>
<comment type="catalytic activity">
    <reaction evidence="7">
        <text>[glutamine synthetase]-O(4)-(5'-adenylyl)-L-tyrosine + phosphate = [glutamine synthetase]-L-tyrosine + ADP</text>
        <dbReference type="Rhea" id="RHEA:43716"/>
        <dbReference type="Rhea" id="RHEA-COMP:10660"/>
        <dbReference type="Rhea" id="RHEA-COMP:10661"/>
        <dbReference type="ChEBI" id="CHEBI:43474"/>
        <dbReference type="ChEBI" id="CHEBI:46858"/>
        <dbReference type="ChEBI" id="CHEBI:83624"/>
        <dbReference type="ChEBI" id="CHEBI:456216"/>
        <dbReference type="EC" id="2.7.7.89"/>
    </reaction>
</comment>
<evidence type="ECO:0000256" key="3">
    <source>
        <dbReference type="ARBA" id="ARBA00022741"/>
    </source>
</evidence>
<reference evidence="10 11" key="1">
    <citation type="submission" date="2016-10" db="EMBL/GenBank/DDBJ databases">
        <authorList>
            <person name="Varghese N."/>
            <person name="Submissions S."/>
        </authorList>
    </citation>
    <scope>NUCLEOTIDE SEQUENCE [LARGE SCALE GENOMIC DNA]</scope>
    <source>
        <strain evidence="10 11">Nl1</strain>
    </source>
</reference>
<sequence>MHADHSHEKIIESVLPYSRYVQRLLESEPELLTELRQNVHHSFFREEMQAFLHANPDAANDETELNSTLRSLRKRVMLRLAVRDLGGLADLAEVMTCMTDLAETTIDFALGRHHAWLAAPDRYGQPGSAESGTPQEMLVIAMGKLGGGELNVSSDVDLIFIYPEDGETNGIRCISNQDFFARVGRKLIASLNDMTSDGYVFRVDMRLRPYGESGPLAMSFAMLEEYLVTQGREWERYAWIKGRVIAEPCAQGSALVEQITRPFVFRKYLDFGVYESMRDLHSQIRQEVSRREMHENIKLGPGGIREIEFIAQVFQLIRGGRDADLRVRPTLAVLQLLREKRQLSDKAAEELSDAYCFLRNLEHRLQYLDDQQTQTLPESPADQALIAVTMGFPGYDDFLRELDSHRRNVTGHFEQIFAAPQKSQKLDTLGWLWQEQVMEGAGAQAATAQLVTMGFSSPERVLGCLQGFRASARYRQLPKTSKKRVDALVPTLIEVAAKFPTADITLERLLLLLESISRRAAYLALLREYPQALERVAKLVSASQWAGEYLSQHPILLDELLNPADFQSVPDWSQSSVRLTRQLSDIGGSGHDDIEQQMDVLRHFHHAEVFRLLAKDVEGLLPLETLSDHLSDLADLILDTVLRLAWSGLRRKHRDAPAFGIVGYGKLGGKELGYASDLDIIFLYDDPHPDAPEIYARLCQRVNSWLTSYTSAGLLYETDLRLRPNGGSGLLVSSLDAFDQYQRNQAWVWEHQALTRARFVAGDAHVREIFEHTRKAVLSQRRDLANLACEVLRMRQKMLDAHPNSSGLFDIKHDCGGIIDVEFIVQYLVLGYACDYPELTNNIGNIGLLKLAGELGLIHVETGERALRAYREFRRVQHRLRLSGDSGLGGIPSAGNQSQQFARVELDYLRDNVDAVLRLWEEVFKTQRHS</sequence>
<feature type="domain" description="PII-uridylyltransferase/Glutamine-synthetase adenylyltransferase" evidence="9">
    <location>
        <begin position="279"/>
        <end position="417"/>
    </location>
</feature>
<dbReference type="InterPro" id="IPR043519">
    <property type="entry name" value="NT_sf"/>
</dbReference>
<keyword evidence="1 7" id="KW-0808">Transferase</keyword>
<name>A0ABY0TB81_9PROT</name>
<dbReference type="EC" id="2.7.7.42" evidence="7"/>
<organism evidence="10 11">
    <name type="scientific">Nitrosospira multiformis</name>
    <dbReference type="NCBI Taxonomy" id="1231"/>
    <lineage>
        <taxon>Bacteria</taxon>
        <taxon>Pseudomonadati</taxon>
        <taxon>Pseudomonadota</taxon>
        <taxon>Betaproteobacteria</taxon>
        <taxon>Nitrosomonadales</taxon>
        <taxon>Nitrosomonadaceae</taxon>
        <taxon>Nitrosospira</taxon>
    </lineage>
</organism>
<feature type="domain" description="PII-uridylyltransferase/Glutamine-synthetase adenylyltransferase" evidence="9">
    <location>
        <begin position="809"/>
        <end position="926"/>
    </location>
</feature>
<evidence type="ECO:0000256" key="7">
    <source>
        <dbReference type="HAMAP-Rule" id="MF_00802"/>
    </source>
</evidence>
<dbReference type="Pfam" id="PF03710">
    <property type="entry name" value="GlnE"/>
    <property type="match status" value="2"/>
</dbReference>
<evidence type="ECO:0000256" key="2">
    <source>
        <dbReference type="ARBA" id="ARBA00022695"/>
    </source>
</evidence>
<dbReference type="CDD" id="cd05401">
    <property type="entry name" value="NT_GlnE_GlnD_like"/>
    <property type="match status" value="2"/>
</dbReference>
<dbReference type="RefSeq" id="WP_074631652.1">
    <property type="nucleotide sequence ID" value="NZ_FNKY01000001.1"/>
</dbReference>
<dbReference type="NCBIfam" id="NF008292">
    <property type="entry name" value="PRK11072.1"/>
    <property type="match status" value="1"/>
</dbReference>
<dbReference type="Proteomes" id="UP000183471">
    <property type="component" value="Unassembled WGS sequence"/>
</dbReference>
<comment type="function">
    <text evidence="7">Involved in the regulation of glutamine synthetase GlnA, a key enzyme in the process to assimilate ammonia. When cellular nitrogen levels are high, the C-terminal adenylyl transferase (AT) inactivates GlnA by covalent transfer of an adenylyl group from ATP to specific tyrosine residue of GlnA, thus reducing its activity. Conversely, when nitrogen levels are low, the N-terminal adenylyl removase (AR) activates GlnA by removing the adenylyl group by phosphorolysis, increasing its activity. The regulatory region of GlnE binds the signal transduction protein PII (GlnB) which indicates the nitrogen status of the cell.</text>
</comment>
<dbReference type="HAMAP" id="MF_00802">
    <property type="entry name" value="GlnE"/>
    <property type="match status" value="1"/>
</dbReference>